<evidence type="ECO:0000256" key="1">
    <source>
        <dbReference type="ARBA" id="ARBA00001946"/>
    </source>
</evidence>
<evidence type="ECO:0000259" key="3">
    <source>
        <dbReference type="PROSITE" id="PS51462"/>
    </source>
</evidence>
<comment type="caution">
    <text evidence="4">The sequence shown here is derived from an EMBL/GenBank/DDBJ whole genome shotgun (WGS) entry which is preliminary data.</text>
</comment>
<dbReference type="Pfam" id="PF00293">
    <property type="entry name" value="NUDIX"/>
    <property type="match status" value="1"/>
</dbReference>
<proteinExistence type="predicted"/>
<dbReference type="Gene3D" id="3.90.79.10">
    <property type="entry name" value="Nucleoside Triphosphate Pyrophosphohydrolase"/>
    <property type="match status" value="1"/>
</dbReference>
<dbReference type="PANTHER" id="PTHR11839:SF18">
    <property type="entry name" value="NUDIX HYDROLASE DOMAIN-CONTAINING PROTEIN"/>
    <property type="match status" value="1"/>
</dbReference>
<dbReference type="PROSITE" id="PS51462">
    <property type="entry name" value="NUDIX"/>
    <property type="match status" value="1"/>
</dbReference>
<dbReference type="GO" id="GO:0016787">
    <property type="term" value="F:hydrolase activity"/>
    <property type="evidence" value="ECO:0007669"/>
    <property type="project" value="UniProtKB-KW"/>
</dbReference>
<accession>A0ABV3Y4D3</accession>
<dbReference type="PANTHER" id="PTHR11839">
    <property type="entry name" value="UDP/ADP-SUGAR PYROPHOSPHATASE"/>
    <property type="match status" value="1"/>
</dbReference>
<dbReference type="InterPro" id="IPR015797">
    <property type="entry name" value="NUDIX_hydrolase-like_dom_sf"/>
</dbReference>
<organism evidence="4 5">
    <name type="scientific">Ferrimicrobium acidiphilum</name>
    <dbReference type="NCBI Taxonomy" id="121039"/>
    <lineage>
        <taxon>Bacteria</taxon>
        <taxon>Bacillati</taxon>
        <taxon>Actinomycetota</taxon>
        <taxon>Acidimicrobiia</taxon>
        <taxon>Acidimicrobiales</taxon>
        <taxon>Acidimicrobiaceae</taxon>
        <taxon>Ferrimicrobium</taxon>
    </lineage>
</organism>
<reference evidence="4 5" key="1">
    <citation type="submission" date="2024-07" db="EMBL/GenBank/DDBJ databases">
        <title>Draft Genome Sequence of Ferrimicrobium acidiphilum Strain YE2023, Isolated from a Pulp of Bioleach Reactor.</title>
        <authorList>
            <person name="Elkina Y.A."/>
            <person name="Bulaeva A.G."/>
            <person name="Beletsky A.V."/>
            <person name="Mardanov A.V."/>
        </authorList>
    </citation>
    <scope>NUCLEOTIDE SEQUENCE [LARGE SCALE GENOMIC DNA]</scope>
    <source>
        <strain evidence="4 5">YE2023</strain>
    </source>
</reference>
<evidence type="ECO:0000313" key="4">
    <source>
        <dbReference type="EMBL" id="MEX6430255.1"/>
    </source>
</evidence>
<keyword evidence="2 4" id="KW-0378">Hydrolase</keyword>
<dbReference type="InterPro" id="IPR000086">
    <property type="entry name" value="NUDIX_hydrolase_dom"/>
</dbReference>
<sequence>MSFTKIGEHTLATNGFLTMVERSFRADGVAYQRTIVKHPGAVVVVPVLDDNRVVVVRQFRPSIEDYLLELPAGKRDVPGEAPIVTAERELQEECGLRASHLVAIGSFFNSPGFTDEHTHAILALGLELVPNAPQSAEEAEIQVQAIPIGEPSACIPLLPLNDAKSIVGITLAKHYIKEHPIEVTRYRDAPEVRERFP</sequence>
<feature type="domain" description="Nudix hydrolase" evidence="3">
    <location>
        <begin position="36"/>
        <end position="173"/>
    </location>
</feature>
<keyword evidence="5" id="KW-1185">Reference proteome</keyword>
<evidence type="ECO:0000313" key="5">
    <source>
        <dbReference type="Proteomes" id="UP001560267"/>
    </source>
</evidence>
<dbReference type="RefSeq" id="WP_276989891.1">
    <property type="nucleotide sequence ID" value="NZ_JBFSHR010000043.1"/>
</dbReference>
<dbReference type="SUPFAM" id="SSF55811">
    <property type="entry name" value="Nudix"/>
    <property type="match status" value="1"/>
</dbReference>
<name>A0ABV3Y4D3_9ACTN</name>
<dbReference type="CDD" id="cd03424">
    <property type="entry name" value="NUDIX_ADPRase_Nudt5_UGPPase_Nudt14"/>
    <property type="match status" value="1"/>
</dbReference>
<dbReference type="EMBL" id="JBFSHR010000043">
    <property type="protein sequence ID" value="MEX6430255.1"/>
    <property type="molecule type" value="Genomic_DNA"/>
</dbReference>
<dbReference type="Proteomes" id="UP001560267">
    <property type="component" value="Unassembled WGS sequence"/>
</dbReference>
<gene>
    <name evidence="4" type="ORF">AB6A68_10490</name>
</gene>
<evidence type="ECO:0000256" key="2">
    <source>
        <dbReference type="ARBA" id="ARBA00022801"/>
    </source>
</evidence>
<dbReference type="EC" id="3.6.-.-" evidence="4"/>
<protein>
    <submittedName>
        <fullName evidence="4">NUDIX hydrolase</fullName>
        <ecNumber evidence="4">3.6.-.-</ecNumber>
    </submittedName>
</protein>
<comment type="cofactor">
    <cofactor evidence="1">
        <name>Mg(2+)</name>
        <dbReference type="ChEBI" id="CHEBI:18420"/>
    </cofactor>
</comment>